<evidence type="ECO:0000313" key="2">
    <source>
        <dbReference type="Proteomes" id="UP000465035"/>
    </source>
</evidence>
<dbReference type="GeneID" id="69057437"/>
<gene>
    <name evidence="1" type="ORF">GQR93_03585</name>
</gene>
<evidence type="ECO:0000313" key="1">
    <source>
        <dbReference type="EMBL" id="QHB51361.1"/>
    </source>
</evidence>
<organism evidence="1 2">
    <name type="scientific">Lentilactobacillus hilgardii</name>
    <name type="common">Lactobacillus hilgardii</name>
    <dbReference type="NCBI Taxonomy" id="1588"/>
    <lineage>
        <taxon>Bacteria</taxon>
        <taxon>Bacillati</taxon>
        <taxon>Bacillota</taxon>
        <taxon>Bacilli</taxon>
        <taxon>Lactobacillales</taxon>
        <taxon>Lactobacillaceae</taxon>
        <taxon>Lentilactobacillus</taxon>
    </lineage>
</organism>
<dbReference type="Proteomes" id="UP000465035">
    <property type="component" value="Chromosome"/>
</dbReference>
<protein>
    <submittedName>
        <fullName evidence="1">Uncharacterized protein</fullName>
    </submittedName>
</protein>
<dbReference type="RefSeq" id="WP_003552344.1">
    <property type="nucleotide sequence ID" value="NZ_CABKOL010000106.1"/>
</dbReference>
<reference evidence="1 2" key="1">
    <citation type="submission" date="2019-12" db="EMBL/GenBank/DDBJ databases">
        <title>Lactobacillus hilgardii FLUB.</title>
        <authorList>
            <person name="Gustaw K."/>
        </authorList>
    </citation>
    <scope>NUCLEOTIDE SEQUENCE [LARGE SCALE GENOMIC DNA]</scope>
    <source>
        <strain evidence="1 2">FLUB</strain>
    </source>
</reference>
<dbReference type="EMBL" id="CP047121">
    <property type="protein sequence ID" value="QHB51361.1"/>
    <property type="molecule type" value="Genomic_DNA"/>
</dbReference>
<accession>A0A6P1E7Z9</accession>
<sequence>MKKLGIQVLLGCASLSLLWSINFNHPVQAQARVVPANMRGVWYSYEGHGKYFKIKLTEQFLYSKDYFDNHYDYTHFKVEVSNYVHGTWVAINPVHKMAGPIAFYKYSPISIKGRWHKSLQFREGSIYYRLFKTPIRHSFNKTVPIWY</sequence>
<proteinExistence type="predicted"/>
<name>A0A6P1E7Z9_LENHI</name>
<dbReference type="AlphaFoldDB" id="A0A6P1E7Z9"/>